<name>A0ABQ7CBF5_BRACR</name>
<sequence length="134" mass="14708">MLKGSEITLQIRSGQSDSSADVQIHPAKLKSPRVSDMRLSPSARSLEHSVRAKRTKREKVSIILGNLTIQVKSGSAVGFGLSRWLGRTRTGSVSSDVRTRIGRSFIPDVSGSRRYTARSSWAVWLGRRTPAGLF</sequence>
<keyword evidence="3" id="KW-1185">Reference proteome</keyword>
<protein>
    <submittedName>
        <fullName evidence="2">Uncharacterized protein</fullName>
    </submittedName>
</protein>
<gene>
    <name evidence="2" type="ORF">DY000_02007975</name>
</gene>
<dbReference type="EMBL" id="QGKV02000832">
    <property type="protein sequence ID" value="KAF3548909.1"/>
    <property type="molecule type" value="Genomic_DNA"/>
</dbReference>
<evidence type="ECO:0000313" key="2">
    <source>
        <dbReference type="EMBL" id="KAF3548909.1"/>
    </source>
</evidence>
<reference evidence="2 3" key="1">
    <citation type="journal article" date="2020" name="BMC Genomics">
        <title>Intraspecific diversification of the crop wild relative Brassica cretica Lam. using demographic model selection.</title>
        <authorList>
            <person name="Kioukis A."/>
            <person name="Michalopoulou V.A."/>
            <person name="Briers L."/>
            <person name="Pirintsos S."/>
            <person name="Studholme D.J."/>
            <person name="Pavlidis P."/>
            <person name="Sarris P.F."/>
        </authorList>
    </citation>
    <scope>NUCLEOTIDE SEQUENCE [LARGE SCALE GENOMIC DNA]</scope>
    <source>
        <strain evidence="3">cv. PFS-1207/04</strain>
    </source>
</reference>
<evidence type="ECO:0000256" key="1">
    <source>
        <dbReference type="SAM" id="MobiDB-lite"/>
    </source>
</evidence>
<feature type="compositionally biased region" description="Polar residues" evidence="1">
    <location>
        <begin position="12"/>
        <end position="21"/>
    </location>
</feature>
<feature type="region of interest" description="Disordered" evidence="1">
    <location>
        <begin position="12"/>
        <end position="52"/>
    </location>
</feature>
<dbReference type="Proteomes" id="UP000266723">
    <property type="component" value="Unassembled WGS sequence"/>
</dbReference>
<accession>A0ABQ7CBF5</accession>
<organism evidence="2 3">
    <name type="scientific">Brassica cretica</name>
    <name type="common">Mustard</name>
    <dbReference type="NCBI Taxonomy" id="69181"/>
    <lineage>
        <taxon>Eukaryota</taxon>
        <taxon>Viridiplantae</taxon>
        <taxon>Streptophyta</taxon>
        <taxon>Embryophyta</taxon>
        <taxon>Tracheophyta</taxon>
        <taxon>Spermatophyta</taxon>
        <taxon>Magnoliopsida</taxon>
        <taxon>eudicotyledons</taxon>
        <taxon>Gunneridae</taxon>
        <taxon>Pentapetalae</taxon>
        <taxon>rosids</taxon>
        <taxon>malvids</taxon>
        <taxon>Brassicales</taxon>
        <taxon>Brassicaceae</taxon>
        <taxon>Brassiceae</taxon>
        <taxon>Brassica</taxon>
    </lineage>
</organism>
<proteinExistence type="predicted"/>
<comment type="caution">
    <text evidence="2">The sequence shown here is derived from an EMBL/GenBank/DDBJ whole genome shotgun (WGS) entry which is preliminary data.</text>
</comment>
<evidence type="ECO:0000313" key="3">
    <source>
        <dbReference type="Proteomes" id="UP000266723"/>
    </source>
</evidence>